<accession>U5J9Z9</accession>
<organism evidence="1 2">
    <name type="scientific">Bacillus phage vB_BanS-Tsamsa</name>
    <dbReference type="NCBI Taxonomy" id="1308863"/>
    <lineage>
        <taxon>Viruses</taxon>
        <taxon>Duplodnaviria</taxon>
        <taxon>Heunggongvirae</taxon>
        <taxon>Uroviricota</taxon>
        <taxon>Caudoviricetes</taxon>
        <taxon>Joanripponvirinae</taxon>
        <taxon>Tsamsavirus</taxon>
        <taxon>Tsamsavirus tsamsa</taxon>
    </lineage>
</organism>
<protein>
    <submittedName>
        <fullName evidence="1">Uncharacterized protein</fullName>
    </submittedName>
</protein>
<keyword evidence="2" id="KW-1185">Reference proteome</keyword>
<evidence type="ECO:0000313" key="1">
    <source>
        <dbReference type="EMBL" id="AGI11935.1"/>
    </source>
</evidence>
<dbReference type="KEGG" id="vg:17825261"/>
<reference evidence="1 2" key="1">
    <citation type="journal article" date="2014" name="PLoS ONE">
        <title>Novel Giant Siphovirus from Bacillus anthracis Features Unusual Genome Characteristics.</title>
        <authorList>
            <person name="Ganz H.H."/>
            <person name="Law C."/>
            <person name="Schmuki M."/>
            <person name="Eichenseher F."/>
            <person name="Calendar R."/>
            <person name="Loessner M.J."/>
            <person name="Getz W.M."/>
            <person name="Korlach J."/>
            <person name="Beyer W."/>
            <person name="Klumpp J."/>
        </authorList>
    </citation>
    <scope>NUCLEOTIDE SEQUENCE [LARGE SCALE GENOMIC DNA]</scope>
</reference>
<proteinExistence type="predicted"/>
<dbReference type="GeneID" id="17825261"/>
<dbReference type="Proteomes" id="UP000017661">
    <property type="component" value="Segment"/>
</dbReference>
<dbReference type="RefSeq" id="YP_008873373.1">
    <property type="nucleotide sequence ID" value="NC_023007.1"/>
</dbReference>
<evidence type="ECO:0000313" key="2">
    <source>
        <dbReference type="Proteomes" id="UP000017661"/>
    </source>
</evidence>
<name>U5J9Z9_9CAUD</name>
<dbReference type="EMBL" id="KC481682">
    <property type="protein sequence ID" value="AGI11935.1"/>
    <property type="molecule type" value="Genomic_DNA"/>
</dbReference>
<sequence length="69" mass="8458">MELRDEYAVYTHVKALQDIFENDTFRWLKNEYYEVVEVWKADRIVEVESESGRVFIDLDDESFEFIEEE</sequence>